<dbReference type="RefSeq" id="WP_185074857.1">
    <property type="nucleotide sequence ID" value="NZ_JACHMB010000001.1"/>
</dbReference>
<comment type="caution">
    <text evidence="1">The sequence shown here is derived from an EMBL/GenBank/DDBJ whole genome shotgun (WGS) entry which is preliminary data.</text>
</comment>
<protein>
    <submittedName>
        <fullName evidence="1">Uncharacterized protein</fullName>
    </submittedName>
</protein>
<dbReference type="Proteomes" id="UP000579153">
    <property type="component" value="Unassembled WGS sequence"/>
</dbReference>
<name>A0A7W9GDB5_9ACTN</name>
<accession>A0A7W9GDB5</accession>
<evidence type="ECO:0000313" key="1">
    <source>
        <dbReference type="EMBL" id="MBB5781583.1"/>
    </source>
</evidence>
<sequence length="49" mass="5348">MKIDILDLPAGSVSIADDELDVIVGAMDTEDQWSAYVCTASQRGDCWKD</sequence>
<organism evidence="1 2">
    <name type="scientific">Nonomuraea jabiensis</name>
    <dbReference type="NCBI Taxonomy" id="882448"/>
    <lineage>
        <taxon>Bacteria</taxon>
        <taxon>Bacillati</taxon>
        <taxon>Actinomycetota</taxon>
        <taxon>Actinomycetes</taxon>
        <taxon>Streptosporangiales</taxon>
        <taxon>Streptosporangiaceae</taxon>
        <taxon>Nonomuraea</taxon>
    </lineage>
</organism>
<gene>
    <name evidence="1" type="ORF">HD596_008339</name>
</gene>
<reference evidence="1 2" key="1">
    <citation type="submission" date="2020-08" db="EMBL/GenBank/DDBJ databases">
        <title>Sequencing the genomes of 1000 actinobacteria strains.</title>
        <authorList>
            <person name="Klenk H.-P."/>
        </authorList>
    </citation>
    <scope>NUCLEOTIDE SEQUENCE [LARGE SCALE GENOMIC DNA]</scope>
    <source>
        <strain evidence="1 2">DSM 45507</strain>
    </source>
</reference>
<dbReference type="AlphaFoldDB" id="A0A7W9GDB5"/>
<proteinExistence type="predicted"/>
<dbReference type="EMBL" id="JACHMB010000001">
    <property type="protein sequence ID" value="MBB5781583.1"/>
    <property type="molecule type" value="Genomic_DNA"/>
</dbReference>
<keyword evidence="2" id="KW-1185">Reference proteome</keyword>
<evidence type="ECO:0000313" key="2">
    <source>
        <dbReference type="Proteomes" id="UP000579153"/>
    </source>
</evidence>